<feature type="region of interest" description="Disordered" evidence="1">
    <location>
        <begin position="203"/>
        <end position="224"/>
    </location>
</feature>
<evidence type="ECO:0008006" key="4">
    <source>
        <dbReference type="Google" id="ProtNLM"/>
    </source>
</evidence>
<dbReference type="SUPFAM" id="SSF53756">
    <property type="entry name" value="UDP-Glycosyltransferase/glycogen phosphorylase"/>
    <property type="match status" value="1"/>
</dbReference>
<dbReference type="RefSeq" id="WP_189054524.1">
    <property type="nucleotide sequence ID" value="NZ_BMMK01000003.1"/>
</dbReference>
<gene>
    <name evidence="2" type="ORF">GCM10012275_10840</name>
</gene>
<organism evidence="2 3">
    <name type="scientific">Longimycelium tulufanense</name>
    <dbReference type="NCBI Taxonomy" id="907463"/>
    <lineage>
        <taxon>Bacteria</taxon>
        <taxon>Bacillati</taxon>
        <taxon>Actinomycetota</taxon>
        <taxon>Actinomycetes</taxon>
        <taxon>Pseudonocardiales</taxon>
        <taxon>Pseudonocardiaceae</taxon>
        <taxon>Longimycelium</taxon>
    </lineage>
</organism>
<dbReference type="Gene3D" id="3.40.50.2000">
    <property type="entry name" value="Glycogen Phosphorylase B"/>
    <property type="match status" value="1"/>
</dbReference>
<reference evidence="2" key="2">
    <citation type="submission" date="2020-09" db="EMBL/GenBank/DDBJ databases">
        <authorList>
            <person name="Sun Q."/>
            <person name="Zhou Y."/>
        </authorList>
    </citation>
    <scope>NUCLEOTIDE SEQUENCE</scope>
    <source>
        <strain evidence="2">CGMCC 4.5737</strain>
    </source>
</reference>
<dbReference type="EMBL" id="BMMK01000003">
    <property type="protein sequence ID" value="GGM41712.1"/>
    <property type="molecule type" value="Genomic_DNA"/>
</dbReference>
<name>A0A8J3C6Q4_9PSEU</name>
<evidence type="ECO:0000313" key="3">
    <source>
        <dbReference type="Proteomes" id="UP000637578"/>
    </source>
</evidence>
<keyword evidence="3" id="KW-1185">Reference proteome</keyword>
<sequence>MSHVLFLNTDDRGHVFPIFAVVAELVRCGHRATYVTAGDVADAVRQAGAEVVRYEPGTTEKNRQGAFGALLGEGIVTFLEDLARIVAAAEDALADDRPDVVVYDESLTHFGHRLARWWWPAVRFLPISAENEHYSVADVAFATADAEPAALTAFLGRVTATLACLGVGVLLGDFLRGRCSPRSAARSSKGKCPTRGAWLTRGPVGHPRTCSGHRGRYRPGHDRG</sequence>
<dbReference type="Proteomes" id="UP000637578">
    <property type="component" value="Unassembled WGS sequence"/>
</dbReference>
<evidence type="ECO:0000256" key="1">
    <source>
        <dbReference type="SAM" id="MobiDB-lite"/>
    </source>
</evidence>
<comment type="caution">
    <text evidence="2">The sequence shown here is derived from an EMBL/GenBank/DDBJ whole genome shotgun (WGS) entry which is preliminary data.</text>
</comment>
<reference evidence="2" key="1">
    <citation type="journal article" date="2014" name="Int. J. Syst. Evol. Microbiol.">
        <title>Complete genome sequence of Corynebacterium casei LMG S-19264T (=DSM 44701T), isolated from a smear-ripened cheese.</title>
        <authorList>
            <consortium name="US DOE Joint Genome Institute (JGI-PGF)"/>
            <person name="Walter F."/>
            <person name="Albersmeier A."/>
            <person name="Kalinowski J."/>
            <person name="Ruckert C."/>
        </authorList>
    </citation>
    <scope>NUCLEOTIDE SEQUENCE</scope>
    <source>
        <strain evidence="2">CGMCC 4.5737</strain>
    </source>
</reference>
<proteinExistence type="predicted"/>
<evidence type="ECO:0000313" key="2">
    <source>
        <dbReference type="EMBL" id="GGM41712.1"/>
    </source>
</evidence>
<protein>
    <recommendedName>
        <fullName evidence="4">Glycosyltransferase</fullName>
    </recommendedName>
</protein>
<dbReference type="AlphaFoldDB" id="A0A8J3C6Q4"/>
<accession>A0A8J3C6Q4</accession>